<dbReference type="OrthoDB" id="7870012at2"/>
<feature type="chain" id="PRO_5011567374" evidence="1">
    <location>
        <begin position="27"/>
        <end position="126"/>
    </location>
</feature>
<evidence type="ECO:0000313" key="3">
    <source>
        <dbReference type="Proteomes" id="UP000199356"/>
    </source>
</evidence>
<gene>
    <name evidence="2" type="ORF">SAMN04488047_109113</name>
</gene>
<dbReference type="EMBL" id="FOXA01000009">
    <property type="protein sequence ID" value="SFP62515.1"/>
    <property type="molecule type" value="Genomic_DNA"/>
</dbReference>
<protein>
    <submittedName>
        <fullName evidence="2">Uncharacterized protein</fullName>
    </submittedName>
</protein>
<feature type="signal peptide" evidence="1">
    <location>
        <begin position="1"/>
        <end position="26"/>
    </location>
</feature>
<accession>A0A1I5RVH5</accession>
<dbReference type="Proteomes" id="UP000199356">
    <property type="component" value="Unassembled WGS sequence"/>
</dbReference>
<dbReference type="RefSeq" id="WP_093422344.1">
    <property type="nucleotide sequence ID" value="NZ_FOXA01000009.1"/>
</dbReference>
<keyword evidence="1" id="KW-0732">Signal</keyword>
<evidence type="ECO:0000313" key="2">
    <source>
        <dbReference type="EMBL" id="SFP62515.1"/>
    </source>
</evidence>
<organism evidence="2 3">
    <name type="scientific">Tranquillimonas alkanivorans</name>
    <dbReference type="NCBI Taxonomy" id="441119"/>
    <lineage>
        <taxon>Bacteria</taxon>
        <taxon>Pseudomonadati</taxon>
        <taxon>Pseudomonadota</taxon>
        <taxon>Alphaproteobacteria</taxon>
        <taxon>Rhodobacterales</taxon>
        <taxon>Roseobacteraceae</taxon>
        <taxon>Tranquillimonas</taxon>
    </lineage>
</organism>
<reference evidence="2 3" key="1">
    <citation type="submission" date="2016-10" db="EMBL/GenBank/DDBJ databases">
        <authorList>
            <person name="de Groot N.N."/>
        </authorList>
    </citation>
    <scope>NUCLEOTIDE SEQUENCE [LARGE SCALE GENOMIC DNA]</scope>
    <source>
        <strain evidence="2 3">DSM 19547</strain>
    </source>
</reference>
<dbReference type="AlphaFoldDB" id="A0A1I5RVH5"/>
<proteinExistence type="predicted"/>
<evidence type="ECO:0000256" key="1">
    <source>
        <dbReference type="SAM" id="SignalP"/>
    </source>
</evidence>
<keyword evidence="3" id="KW-1185">Reference proteome</keyword>
<sequence length="126" mass="14378">MTKKNLPTRRVVLAGIPALAAGQAVATEGQTQDPIVEYFRLWKEHREAWSRYDEDSAEAKHHWNEEFRFEELLCTTPPTTMEGLIAQLEFLTDPDGYGEHALGNMRDNLDRKLFENMIVGAKEMAA</sequence>
<name>A0A1I5RVH5_9RHOB</name>